<comment type="caution">
    <text evidence="1">The sequence shown here is derived from an EMBL/GenBank/DDBJ whole genome shotgun (WGS) entry which is preliminary data.</text>
</comment>
<dbReference type="AlphaFoldDB" id="L8JC86"/>
<dbReference type="Proteomes" id="UP000011134">
    <property type="component" value="Unassembled WGS sequence"/>
</dbReference>
<proteinExistence type="predicted"/>
<sequence>MEKAFFGYEAVGAAPFFAAPDESVPDQVAELVEHGSGGNIIYDE</sequence>
<evidence type="ECO:0000313" key="2">
    <source>
        <dbReference type="Proteomes" id="UP000011134"/>
    </source>
</evidence>
<name>L8JC86_9GAMM</name>
<protein>
    <submittedName>
        <fullName evidence="1">Uncharacterized protein</fullName>
    </submittedName>
</protein>
<dbReference type="PATRIC" id="fig|1056511.3.peg.2453"/>
<gene>
    <name evidence="1" type="ORF">C942_00960</name>
</gene>
<evidence type="ECO:0000313" key="1">
    <source>
        <dbReference type="EMBL" id="ELR65873.1"/>
    </source>
</evidence>
<keyword evidence="2" id="KW-1185">Reference proteome</keyword>
<dbReference type="EMBL" id="AMZO01000016">
    <property type="protein sequence ID" value="ELR65873.1"/>
    <property type="molecule type" value="Genomic_DNA"/>
</dbReference>
<reference evidence="1 2" key="1">
    <citation type="submission" date="2012-12" db="EMBL/GenBank/DDBJ databases">
        <title>Genome Assembly of Photobacterium sp. AK15.</title>
        <authorList>
            <person name="Khatri I."/>
            <person name="Vaidya B."/>
            <person name="Srinivas T.N.R."/>
            <person name="Subramanian S."/>
            <person name="Pinnaka A."/>
        </authorList>
    </citation>
    <scope>NUCLEOTIDE SEQUENCE [LARGE SCALE GENOMIC DNA]</scope>
    <source>
        <strain evidence="1 2">AK15</strain>
    </source>
</reference>
<accession>L8JC86</accession>
<organism evidence="1 2">
    <name type="scientific">Photobacterium marinum</name>
    <dbReference type="NCBI Taxonomy" id="1056511"/>
    <lineage>
        <taxon>Bacteria</taxon>
        <taxon>Pseudomonadati</taxon>
        <taxon>Pseudomonadota</taxon>
        <taxon>Gammaproteobacteria</taxon>
        <taxon>Vibrionales</taxon>
        <taxon>Vibrionaceae</taxon>
        <taxon>Photobacterium</taxon>
    </lineage>
</organism>